<keyword evidence="3" id="KW-1185">Reference proteome</keyword>
<dbReference type="SUPFAM" id="SSF51695">
    <property type="entry name" value="PLC-like phosphodiesterases"/>
    <property type="match status" value="1"/>
</dbReference>
<reference evidence="2 3" key="1">
    <citation type="submission" date="2022-11" db="EMBL/GenBank/DDBJ databases">
        <title>Minimal conservation of predation-associated metabolite biosynthetic gene clusters underscores biosynthetic potential of Myxococcota including descriptions for ten novel species: Archangium lansinium sp. nov., Myxococcus landrumus sp. nov., Nannocystis bai.</title>
        <authorList>
            <person name="Ahearne A."/>
            <person name="Stevens C."/>
            <person name="Phillips K."/>
        </authorList>
    </citation>
    <scope>NUCLEOTIDE SEQUENCE [LARGE SCALE GENOMIC DNA]</scope>
    <source>
        <strain evidence="2 3">MIWBW</strain>
    </source>
</reference>
<evidence type="ECO:0008006" key="4">
    <source>
        <dbReference type="Google" id="ProtNLM"/>
    </source>
</evidence>
<sequence length="285" mass="31355">MSARKLAAVLLGLATCGGLGCAQSPACREGQVASPVAAQRHPVAGHHVRSHAHNDYEHERPLLDALGHRFYSVEADLYLNDGKLAVSHLNLPWDPKRSLEQLYLEPLQARVDELGSVHGDGVPFTLWIDLKQGSRELVDTLHSVLEKYPMLTRIDGDKEHPGPVTVVLTGDAQGKEDFVSRYAQRRAIRDSNDYSPEDPPADGAWGYYALKWSDYLDASGTGQLDESQRARLACIIENAHAQGRKVRFFGAPNHPDAWRVALEYGVDFLGADDLQGLDTFLEGAP</sequence>
<dbReference type="InterPro" id="IPR017946">
    <property type="entry name" value="PLC-like_Pdiesterase_TIM-brl"/>
</dbReference>
<organism evidence="2 3">
    <name type="scientific">Archangium lansingense</name>
    <dbReference type="NCBI Taxonomy" id="2995310"/>
    <lineage>
        <taxon>Bacteria</taxon>
        <taxon>Pseudomonadati</taxon>
        <taxon>Myxococcota</taxon>
        <taxon>Myxococcia</taxon>
        <taxon>Myxococcales</taxon>
        <taxon>Cystobacterineae</taxon>
        <taxon>Archangiaceae</taxon>
        <taxon>Archangium</taxon>
    </lineage>
</organism>
<evidence type="ECO:0000256" key="1">
    <source>
        <dbReference type="SAM" id="SignalP"/>
    </source>
</evidence>
<dbReference type="Proteomes" id="UP001207654">
    <property type="component" value="Unassembled WGS sequence"/>
</dbReference>
<protein>
    <recommendedName>
        <fullName evidence="4">Glycerophosphoryl diester phosphodiesterase family protein</fullName>
    </recommendedName>
</protein>
<dbReference type="EMBL" id="JAPNKA010000001">
    <property type="protein sequence ID" value="MCY1079372.1"/>
    <property type="molecule type" value="Genomic_DNA"/>
</dbReference>
<name>A0ABT4AEP1_9BACT</name>
<feature type="chain" id="PRO_5047451622" description="Glycerophosphoryl diester phosphodiesterase family protein" evidence="1">
    <location>
        <begin position="23"/>
        <end position="285"/>
    </location>
</feature>
<evidence type="ECO:0000313" key="3">
    <source>
        <dbReference type="Proteomes" id="UP001207654"/>
    </source>
</evidence>
<accession>A0ABT4AEP1</accession>
<feature type="signal peptide" evidence="1">
    <location>
        <begin position="1"/>
        <end position="22"/>
    </location>
</feature>
<dbReference type="RefSeq" id="WP_267538098.1">
    <property type="nucleotide sequence ID" value="NZ_JAPNKA010000001.1"/>
</dbReference>
<evidence type="ECO:0000313" key="2">
    <source>
        <dbReference type="EMBL" id="MCY1079372.1"/>
    </source>
</evidence>
<gene>
    <name evidence="2" type="ORF">OV287_33430</name>
</gene>
<comment type="caution">
    <text evidence="2">The sequence shown here is derived from an EMBL/GenBank/DDBJ whole genome shotgun (WGS) entry which is preliminary data.</text>
</comment>
<proteinExistence type="predicted"/>
<keyword evidence="1" id="KW-0732">Signal</keyword>
<dbReference type="PROSITE" id="PS51257">
    <property type="entry name" value="PROKAR_LIPOPROTEIN"/>
    <property type="match status" value="1"/>
</dbReference>